<dbReference type="GO" id="GO:0006826">
    <property type="term" value="P:iron ion transport"/>
    <property type="evidence" value="ECO:0007669"/>
    <property type="project" value="UniProtKB-KW"/>
</dbReference>
<evidence type="ECO:0000259" key="12">
    <source>
        <dbReference type="Pfam" id="PF01545"/>
    </source>
</evidence>
<evidence type="ECO:0000256" key="9">
    <source>
        <dbReference type="ARBA" id="ARBA00023136"/>
    </source>
</evidence>
<keyword evidence="8" id="KW-0406">Ion transport</keyword>
<dbReference type="PANTHER" id="PTHR43840:SF15">
    <property type="entry name" value="MITOCHONDRIAL METAL TRANSPORTER 1-RELATED"/>
    <property type="match status" value="1"/>
</dbReference>
<dbReference type="GO" id="GO:0005739">
    <property type="term" value="C:mitochondrion"/>
    <property type="evidence" value="ECO:0007669"/>
    <property type="project" value="UniProtKB-ARBA"/>
</dbReference>
<evidence type="ECO:0000256" key="5">
    <source>
        <dbReference type="ARBA" id="ARBA00022496"/>
    </source>
</evidence>
<dbReference type="SUPFAM" id="SSF161111">
    <property type="entry name" value="Cation efflux protein transmembrane domain-like"/>
    <property type="match status" value="1"/>
</dbReference>
<dbReference type="FunFam" id="1.20.1510.10:FF:000013">
    <property type="entry name" value="Cation efflux family protein"/>
    <property type="match status" value="1"/>
</dbReference>
<name>A0A1E3PKR0_9ASCO</name>
<dbReference type="NCBIfam" id="TIGR01297">
    <property type="entry name" value="CDF"/>
    <property type="match status" value="1"/>
</dbReference>
<evidence type="ECO:0000313" key="14">
    <source>
        <dbReference type="Proteomes" id="UP000095009"/>
    </source>
</evidence>
<keyword evidence="3" id="KW-0409">Iron storage</keyword>
<dbReference type="STRING" id="857566.A0A1E3PKR0"/>
<evidence type="ECO:0000256" key="8">
    <source>
        <dbReference type="ARBA" id="ARBA00023065"/>
    </source>
</evidence>
<dbReference type="Pfam" id="PF01545">
    <property type="entry name" value="Cation_efflux"/>
    <property type="match status" value="2"/>
</dbReference>
<evidence type="ECO:0000256" key="4">
    <source>
        <dbReference type="ARBA" id="ARBA00022448"/>
    </source>
</evidence>
<evidence type="ECO:0000256" key="3">
    <source>
        <dbReference type="ARBA" id="ARBA00022434"/>
    </source>
</evidence>
<evidence type="ECO:0000256" key="1">
    <source>
        <dbReference type="ARBA" id="ARBA00004141"/>
    </source>
</evidence>
<dbReference type="GO" id="GO:0016020">
    <property type="term" value="C:membrane"/>
    <property type="evidence" value="ECO:0007669"/>
    <property type="project" value="UniProtKB-SubCell"/>
</dbReference>
<keyword evidence="9" id="KW-0472">Membrane</keyword>
<dbReference type="InterPro" id="IPR027469">
    <property type="entry name" value="Cation_efflux_TMD_sf"/>
</dbReference>
<dbReference type="Proteomes" id="UP000095009">
    <property type="component" value="Unassembled WGS sequence"/>
</dbReference>
<evidence type="ECO:0000256" key="10">
    <source>
        <dbReference type="ARBA" id="ARBA00055037"/>
    </source>
</evidence>
<comment type="similarity">
    <text evidence="2">Belongs to the cation diffusion facilitator (CDF) transporter (TC 2.A.4) family. SLC30A subfamily.</text>
</comment>
<accession>A0A1E3PKR0</accession>
<feature type="domain" description="Cation efflux protein transmembrane" evidence="12">
    <location>
        <begin position="253"/>
        <end position="343"/>
    </location>
</feature>
<evidence type="ECO:0000256" key="6">
    <source>
        <dbReference type="ARBA" id="ARBA00022692"/>
    </source>
</evidence>
<comment type="subcellular location">
    <subcellularLocation>
        <location evidence="1">Membrane</location>
        <topology evidence="1">Multi-pass membrane protein</topology>
    </subcellularLocation>
</comment>
<dbReference type="InterPro" id="IPR002524">
    <property type="entry name" value="Cation_efflux"/>
</dbReference>
<dbReference type="AlphaFoldDB" id="A0A1E3PKR0"/>
<dbReference type="Gene3D" id="1.20.1510.10">
    <property type="entry name" value="Cation efflux protein transmembrane domain"/>
    <property type="match status" value="1"/>
</dbReference>
<proteinExistence type="inferred from homology"/>
<dbReference type="EMBL" id="KV454409">
    <property type="protein sequence ID" value="ODQ65542.1"/>
    <property type="molecule type" value="Genomic_DNA"/>
</dbReference>
<keyword evidence="7" id="KW-1133">Transmembrane helix</keyword>
<evidence type="ECO:0000256" key="2">
    <source>
        <dbReference type="ARBA" id="ARBA00008873"/>
    </source>
</evidence>
<keyword evidence="6" id="KW-0812">Transmembrane</keyword>
<sequence length="442" mass="47549">MLTTRSLKPLMMIPSAVIATSTGVIAKPKIITVWVSGSPRLADLNVRGFKNRQYFSSIDAPEKSSYNHEHNHEHNHERKHEHDHTHSIFSGHVHSVHGIQNNPIISQSGGLKNPAIRITVIGLVTNLGMVIGKGIGGVVFNSQSLLADALHAVSDLVSDFLTLFTVTLSNRVPSMNFPLGYGKVETVGALGVSALLLVGGAGIGISGLETILANFSHHEWINSIPFIGGDHSHSHGGTGYDGNDKLQVADMNAAWLALGSIFIKEWLFRATFKIGTKMKSSVLIANAWHHRVDSLTSIVAMLTITGGNLLDLVWLDSVGGILVAGLIIKAGITTAKGSFMELLDRALPAQNEEYGQVKSQVEEILAQLNQGGSTVYSLHHLTVMSSGPNLIPNLGITTNQDLTLSQLNKVNSLIDQELGQSVKGVKGLHINYVLSEKISEKY</sequence>
<protein>
    <recommendedName>
        <fullName evidence="12">Cation efflux protein transmembrane domain-containing protein</fullName>
    </recommendedName>
</protein>
<dbReference type="GO" id="GO:0008324">
    <property type="term" value="F:monoatomic cation transmembrane transporter activity"/>
    <property type="evidence" value="ECO:0007669"/>
    <property type="project" value="InterPro"/>
</dbReference>
<feature type="domain" description="Cation efflux protein transmembrane" evidence="12">
    <location>
        <begin position="120"/>
        <end position="220"/>
    </location>
</feature>
<keyword evidence="5" id="KW-0410">Iron transport</keyword>
<evidence type="ECO:0000256" key="11">
    <source>
        <dbReference type="SAM" id="MobiDB-lite"/>
    </source>
</evidence>
<dbReference type="OrthoDB" id="435980at2759"/>
<dbReference type="GO" id="GO:0006879">
    <property type="term" value="P:intracellular iron ion homeostasis"/>
    <property type="evidence" value="ECO:0007669"/>
    <property type="project" value="UniProtKB-KW"/>
</dbReference>
<keyword evidence="3" id="KW-0408">Iron</keyword>
<evidence type="ECO:0000256" key="7">
    <source>
        <dbReference type="ARBA" id="ARBA00022989"/>
    </source>
</evidence>
<feature type="region of interest" description="Disordered" evidence="11">
    <location>
        <begin position="62"/>
        <end position="85"/>
    </location>
</feature>
<evidence type="ECO:0000313" key="13">
    <source>
        <dbReference type="EMBL" id="ODQ65542.1"/>
    </source>
</evidence>
<reference evidence="13 14" key="1">
    <citation type="journal article" date="2016" name="Proc. Natl. Acad. Sci. U.S.A.">
        <title>Comparative genomics of biotechnologically important yeasts.</title>
        <authorList>
            <person name="Riley R."/>
            <person name="Haridas S."/>
            <person name="Wolfe K.H."/>
            <person name="Lopes M.R."/>
            <person name="Hittinger C.T."/>
            <person name="Goeker M."/>
            <person name="Salamov A.A."/>
            <person name="Wisecaver J.H."/>
            <person name="Long T.M."/>
            <person name="Calvey C.H."/>
            <person name="Aerts A.L."/>
            <person name="Barry K.W."/>
            <person name="Choi C."/>
            <person name="Clum A."/>
            <person name="Coughlan A.Y."/>
            <person name="Deshpande S."/>
            <person name="Douglass A.P."/>
            <person name="Hanson S.J."/>
            <person name="Klenk H.-P."/>
            <person name="LaButti K.M."/>
            <person name="Lapidus A."/>
            <person name="Lindquist E.A."/>
            <person name="Lipzen A.M."/>
            <person name="Meier-Kolthoff J.P."/>
            <person name="Ohm R.A."/>
            <person name="Otillar R.P."/>
            <person name="Pangilinan J.L."/>
            <person name="Peng Y."/>
            <person name="Rokas A."/>
            <person name="Rosa C.A."/>
            <person name="Scheuner C."/>
            <person name="Sibirny A.A."/>
            <person name="Slot J.C."/>
            <person name="Stielow J.B."/>
            <person name="Sun H."/>
            <person name="Kurtzman C.P."/>
            <person name="Blackwell M."/>
            <person name="Grigoriev I.V."/>
            <person name="Jeffries T.W."/>
        </authorList>
    </citation>
    <scope>NUCLEOTIDE SEQUENCE [LARGE SCALE GENOMIC DNA]</scope>
    <source>
        <strain evidence="13 14">DSM 6958</strain>
    </source>
</reference>
<dbReference type="PANTHER" id="PTHR43840">
    <property type="entry name" value="MITOCHONDRIAL METAL TRANSPORTER 1-RELATED"/>
    <property type="match status" value="1"/>
</dbReference>
<organism evidence="13 14">
    <name type="scientific">Nadsonia fulvescens var. elongata DSM 6958</name>
    <dbReference type="NCBI Taxonomy" id="857566"/>
    <lineage>
        <taxon>Eukaryota</taxon>
        <taxon>Fungi</taxon>
        <taxon>Dikarya</taxon>
        <taxon>Ascomycota</taxon>
        <taxon>Saccharomycotina</taxon>
        <taxon>Dipodascomycetes</taxon>
        <taxon>Dipodascales</taxon>
        <taxon>Dipodascales incertae sedis</taxon>
        <taxon>Nadsonia</taxon>
    </lineage>
</organism>
<comment type="function">
    <text evidence="10">Mitochondrial metal transporter involved in mitochondrial iron accumulation.</text>
</comment>
<keyword evidence="14" id="KW-1185">Reference proteome</keyword>
<dbReference type="InterPro" id="IPR050291">
    <property type="entry name" value="CDF_Transporter"/>
</dbReference>
<dbReference type="InterPro" id="IPR058533">
    <property type="entry name" value="Cation_efflux_TM"/>
</dbReference>
<keyword evidence="4" id="KW-0813">Transport</keyword>
<gene>
    <name evidence="13" type="ORF">NADFUDRAFT_69994</name>
</gene>